<keyword evidence="1 4" id="KW-0808">Transferase</keyword>
<evidence type="ECO:0000313" key="5">
    <source>
        <dbReference type="Proteomes" id="UP000267585"/>
    </source>
</evidence>
<dbReference type="RefSeq" id="WP_126161365.1">
    <property type="nucleotide sequence ID" value="NZ_RQPJ01000002.1"/>
</dbReference>
<name>A0A430K6E6_9FLAO</name>
<keyword evidence="5" id="KW-1185">Reference proteome</keyword>
<dbReference type="OrthoDB" id="9796381at2"/>
<dbReference type="AlphaFoldDB" id="A0A430K6E6"/>
<proteinExistence type="predicted"/>
<dbReference type="Gene3D" id="3.40.630.30">
    <property type="match status" value="1"/>
</dbReference>
<organism evidence="4 5">
    <name type="scientific">Arenibacter aquaticus</name>
    <dbReference type="NCBI Taxonomy" id="2489054"/>
    <lineage>
        <taxon>Bacteria</taxon>
        <taxon>Pseudomonadati</taxon>
        <taxon>Bacteroidota</taxon>
        <taxon>Flavobacteriia</taxon>
        <taxon>Flavobacteriales</taxon>
        <taxon>Flavobacteriaceae</taxon>
        <taxon>Arenibacter</taxon>
    </lineage>
</organism>
<evidence type="ECO:0000256" key="1">
    <source>
        <dbReference type="ARBA" id="ARBA00022679"/>
    </source>
</evidence>
<dbReference type="Pfam" id="PF00583">
    <property type="entry name" value="Acetyltransf_1"/>
    <property type="match status" value="1"/>
</dbReference>
<dbReference type="PANTHER" id="PTHR43877">
    <property type="entry name" value="AMINOALKYLPHOSPHONATE N-ACETYLTRANSFERASE-RELATED-RELATED"/>
    <property type="match status" value="1"/>
</dbReference>
<dbReference type="EMBL" id="RQPJ01000002">
    <property type="protein sequence ID" value="RTE54633.1"/>
    <property type="molecule type" value="Genomic_DNA"/>
</dbReference>
<accession>A0A430K6E6</accession>
<evidence type="ECO:0000259" key="3">
    <source>
        <dbReference type="PROSITE" id="PS51186"/>
    </source>
</evidence>
<gene>
    <name evidence="4" type="ORF">EHW67_05555</name>
</gene>
<sequence length="166" mass="19643">MIRLAKNLEIPHILNITKACAKSMIDQGIYQWNEHYPSHEAFERDIARKELYVLEVNNKILGTIVISTYMDEEYLPVKWLTANQRNIYIHRLAVHPEEQKKGYAQKLMDFAEAYARKADFVSVRLDTFSQNSRNNSFYQARGYQKLGDIFFPKQSEFPFHCYELIL</sequence>
<dbReference type="CDD" id="cd04301">
    <property type="entry name" value="NAT_SF"/>
    <property type="match status" value="1"/>
</dbReference>
<dbReference type="Proteomes" id="UP000267585">
    <property type="component" value="Unassembled WGS sequence"/>
</dbReference>
<evidence type="ECO:0000313" key="4">
    <source>
        <dbReference type="EMBL" id="RTE54633.1"/>
    </source>
</evidence>
<dbReference type="GO" id="GO:0016747">
    <property type="term" value="F:acyltransferase activity, transferring groups other than amino-acyl groups"/>
    <property type="evidence" value="ECO:0007669"/>
    <property type="project" value="InterPro"/>
</dbReference>
<dbReference type="InterPro" id="IPR016181">
    <property type="entry name" value="Acyl_CoA_acyltransferase"/>
</dbReference>
<dbReference type="SUPFAM" id="SSF55729">
    <property type="entry name" value="Acyl-CoA N-acyltransferases (Nat)"/>
    <property type="match status" value="1"/>
</dbReference>
<feature type="domain" description="N-acetyltransferase" evidence="3">
    <location>
        <begin position="1"/>
        <end position="166"/>
    </location>
</feature>
<dbReference type="InterPro" id="IPR000182">
    <property type="entry name" value="GNAT_dom"/>
</dbReference>
<dbReference type="PROSITE" id="PS51186">
    <property type="entry name" value="GNAT"/>
    <property type="match status" value="1"/>
</dbReference>
<dbReference type="InterPro" id="IPR050832">
    <property type="entry name" value="Bact_Acetyltransf"/>
</dbReference>
<evidence type="ECO:0000256" key="2">
    <source>
        <dbReference type="ARBA" id="ARBA00023315"/>
    </source>
</evidence>
<reference evidence="4 5" key="1">
    <citation type="submission" date="2018-11" db="EMBL/GenBank/DDBJ databases">
        <title>Arenibacter aquaticus sp.nov., a marine bacterium isolated from surface seawater in the South China Sea.</title>
        <authorList>
            <person name="Guo J."/>
            <person name="Sun J."/>
        </authorList>
    </citation>
    <scope>NUCLEOTIDE SEQUENCE [LARGE SCALE GENOMIC DNA]</scope>
    <source>
        <strain evidence="4 5">GUO666</strain>
    </source>
</reference>
<protein>
    <submittedName>
        <fullName evidence="4">GNAT family N-acetyltransferase</fullName>
    </submittedName>
</protein>
<comment type="caution">
    <text evidence="4">The sequence shown here is derived from an EMBL/GenBank/DDBJ whole genome shotgun (WGS) entry which is preliminary data.</text>
</comment>
<keyword evidence="2" id="KW-0012">Acyltransferase</keyword>